<dbReference type="PANTHER" id="PTHR43818:SF11">
    <property type="entry name" value="BCDNA.GH03377"/>
    <property type="match status" value="1"/>
</dbReference>
<dbReference type="InterPro" id="IPR050463">
    <property type="entry name" value="Gfo/Idh/MocA_oxidrdct_glycsds"/>
</dbReference>
<evidence type="ECO:0000256" key="1">
    <source>
        <dbReference type="ARBA" id="ARBA00023002"/>
    </source>
</evidence>
<dbReference type="Gene3D" id="3.40.50.720">
    <property type="entry name" value="NAD(P)-binding Rossmann-like Domain"/>
    <property type="match status" value="1"/>
</dbReference>
<dbReference type="RefSeq" id="WP_068752380.1">
    <property type="nucleotide sequence ID" value="NZ_LR214441.1"/>
</dbReference>
<protein>
    <submittedName>
        <fullName evidence="2">Oxidoreductase</fullName>
    </submittedName>
</protein>
<dbReference type="SUPFAM" id="SSF51735">
    <property type="entry name" value="NAD(P)-binding Rossmann-fold domains"/>
    <property type="match status" value="1"/>
</dbReference>
<comment type="caution">
    <text evidence="2">The sequence shown here is derived from an EMBL/GenBank/DDBJ whole genome shotgun (WGS) entry which is preliminary data.</text>
</comment>
<dbReference type="Proteomes" id="UP000093501">
    <property type="component" value="Unassembled WGS sequence"/>
</dbReference>
<name>A0A1C0AIS7_9ACTN</name>
<dbReference type="InterPro" id="IPR036291">
    <property type="entry name" value="NAD(P)-bd_dom_sf"/>
</dbReference>
<keyword evidence="1" id="KW-0560">Oxidoreductase</keyword>
<reference evidence="3" key="1">
    <citation type="submission" date="2016-07" db="EMBL/GenBank/DDBJ databases">
        <authorList>
            <person name="Florea S."/>
            <person name="Webb J.S."/>
            <person name="Jaromczyk J."/>
            <person name="Schardl C.L."/>
        </authorList>
    </citation>
    <scope>NUCLEOTIDE SEQUENCE [LARGE SCALE GENOMIC DNA]</scope>
    <source>
        <strain evidence="3">IPBSL-7</strain>
    </source>
</reference>
<accession>A0A1C0AIS7</accession>
<dbReference type="PANTHER" id="PTHR43818">
    <property type="entry name" value="BCDNA.GH03377"/>
    <property type="match status" value="1"/>
</dbReference>
<dbReference type="Gene3D" id="3.30.360.10">
    <property type="entry name" value="Dihydrodipicolinate Reductase, domain 2"/>
    <property type="match status" value="1"/>
</dbReference>
<dbReference type="GO" id="GO:0000166">
    <property type="term" value="F:nucleotide binding"/>
    <property type="evidence" value="ECO:0007669"/>
    <property type="project" value="InterPro"/>
</dbReference>
<dbReference type="Pfam" id="PF01408">
    <property type="entry name" value="GFO_IDH_MocA"/>
    <property type="match status" value="1"/>
</dbReference>
<evidence type="ECO:0000313" key="3">
    <source>
        <dbReference type="Proteomes" id="UP000093501"/>
    </source>
</evidence>
<dbReference type="EMBL" id="MBQD01000024">
    <property type="protein sequence ID" value="OCL32032.1"/>
    <property type="molecule type" value="Genomic_DNA"/>
</dbReference>
<dbReference type="GO" id="GO:0016491">
    <property type="term" value="F:oxidoreductase activity"/>
    <property type="evidence" value="ECO:0007669"/>
    <property type="project" value="UniProtKB-KW"/>
</dbReference>
<dbReference type="AlphaFoldDB" id="A0A1C0AIS7"/>
<keyword evidence="3" id="KW-1185">Reference proteome</keyword>
<organism evidence="2 3">
    <name type="scientific">Tessaracoccus lapidicaptus</name>
    <dbReference type="NCBI Taxonomy" id="1427523"/>
    <lineage>
        <taxon>Bacteria</taxon>
        <taxon>Bacillati</taxon>
        <taxon>Actinomycetota</taxon>
        <taxon>Actinomycetes</taxon>
        <taxon>Propionibacteriales</taxon>
        <taxon>Propionibacteriaceae</taxon>
        <taxon>Tessaracoccus</taxon>
    </lineage>
</organism>
<gene>
    <name evidence="2" type="ORF">BCR15_08285</name>
</gene>
<evidence type="ECO:0000313" key="2">
    <source>
        <dbReference type="EMBL" id="OCL32032.1"/>
    </source>
</evidence>
<dbReference type="InterPro" id="IPR000683">
    <property type="entry name" value="Gfo/Idh/MocA-like_OxRdtase_N"/>
</dbReference>
<sequence>MPTPTEPVRFAIVGSGWRTRFMLRLAAAAPERLRVVALVAHSDSSAARLAADWPGIPVVRTLDDALAHAPEFVVAAVTWEAMPTVVAGLVERGARVLAETPPAPTLDGLRALWAAVGDSGLVQVAEQYLLMPGHAARAAVVASGAIGTPTSVQVASTHLYHATSMIRGLLGVGMAAATVTARSFAAPLTDPLSPAGWAEDPRPVSRSTTIATIDFGEGRMGLYDFVENQWWNPLLSRRIVVRGTHGEIADDVVRRWADGDVVVSPLSYRRTGVDLNLEGNDLVSVSFEGSVVYRNAWAGSRMSEDDIAVAQILADTGAWARGHGPAPYPLADACQDHALGLAIEESARTGADVRVSPDVWSSAG</sequence>
<proteinExistence type="predicted"/>